<dbReference type="InterPro" id="IPR013216">
    <property type="entry name" value="Methyltransf_11"/>
</dbReference>
<keyword evidence="2" id="KW-0808">Transferase</keyword>
<dbReference type="InterPro" id="IPR029063">
    <property type="entry name" value="SAM-dependent_MTases_sf"/>
</dbReference>
<dbReference type="SUPFAM" id="SSF53335">
    <property type="entry name" value="S-adenosyl-L-methionine-dependent methyltransferases"/>
    <property type="match status" value="1"/>
</dbReference>
<dbReference type="Pfam" id="PF08241">
    <property type="entry name" value="Methyltransf_11"/>
    <property type="match status" value="1"/>
</dbReference>
<dbReference type="PANTHER" id="PTHR43464">
    <property type="entry name" value="METHYLTRANSFERASE"/>
    <property type="match status" value="1"/>
</dbReference>
<protein>
    <submittedName>
        <fullName evidence="2">Class I SAM-dependent methyltransferase</fullName>
    </submittedName>
</protein>
<evidence type="ECO:0000313" key="2">
    <source>
        <dbReference type="EMBL" id="NEM98006.1"/>
    </source>
</evidence>
<keyword evidence="2" id="KW-0489">Methyltransferase</keyword>
<dbReference type="AlphaFoldDB" id="A0A6B3LUR5"/>
<organism evidence="2 3">
    <name type="scientific">Pontibacter burrus</name>
    <dbReference type="NCBI Taxonomy" id="2704466"/>
    <lineage>
        <taxon>Bacteria</taxon>
        <taxon>Pseudomonadati</taxon>
        <taxon>Bacteroidota</taxon>
        <taxon>Cytophagia</taxon>
        <taxon>Cytophagales</taxon>
        <taxon>Hymenobacteraceae</taxon>
        <taxon>Pontibacter</taxon>
    </lineage>
</organism>
<dbReference type="GO" id="GO:0008757">
    <property type="term" value="F:S-adenosylmethionine-dependent methyltransferase activity"/>
    <property type="evidence" value="ECO:0007669"/>
    <property type="project" value="InterPro"/>
</dbReference>
<gene>
    <name evidence="2" type="ORF">GXP69_09895</name>
</gene>
<dbReference type="EMBL" id="JAAGWD010000004">
    <property type="protein sequence ID" value="NEM98006.1"/>
    <property type="molecule type" value="Genomic_DNA"/>
</dbReference>
<keyword evidence="3" id="KW-1185">Reference proteome</keyword>
<dbReference type="Gene3D" id="3.40.50.150">
    <property type="entry name" value="Vaccinia Virus protein VP39"/>
    <property type="match status" value="1"/>
</dbReference>
<name>A0A6B3LUR5_9BACT</name>
<dbReference type="Proteomes" id="UP000474777">
    <property type="component" value="Unassembled WGS sequence"/>
</dbReference>
<dbReference type="CDD" id="cd02440">
    <property type="entry name" value="AdoMet_MTases"/>
    <property type="match status" value="1"/>
</dbReference>
<reference evidence="2 3" key="1">
    <citation type="submission" date="2020-02" db="EMBL/GenBank/DDBJ databases">
        <authorList>
            <person name="Kim M.K."/>
        </authorList>
    </citation>
    <scope>NUCLEOTIDE SEQUENCE [LARGE SCALE GENOMIC DNA]</scope>
    <source>
        <strain evidence="2 3">BT327</strain>
    </source>
</reference>
<dbReference type="GO" id="GO:0032259">
    <property type="term" value="P:methylation"/>
    <property type="evidence" value="ECO:0007669"/>
    <property type="project" value="UniProtKB-KW"/>
</dbReference>
<dbReference type="PANTHER" id="PTHR43464:SF77">
    <property type="entry name" value="BLL3586 PROTEIN"/>
    <property type="match status" value="1"/>
</dbReference>
<feature type="domain" description="Methyltransferase type 11" evidence="1">
    <location>
        <begin position="42"/>
        <end position="134"/>
    </location>
</feature>
<accession>A0A6B3LUR5</accession>
<evidence type="ECO:0000313" key="3">
    <source>
        <dbReference type="Proteomes" id="UP000474777"/>
    </source>
</evidence>
<evidence type="ECO:0000259" key="1">
    <source>
        <dbReference type="Pfam" id="PF08241"/>
    </source>
</evidence>
<dbReference type="RefSeq" id="WP_163914891.1">
    <property type="nucleotide sequence ID" value="NZ_JAAGWD010000004.1"/>
</dbReference>
<comment type="caution">
    <text evidence="2">The sequence shown here is derived from an EMBL/GenBank/DDBJ whole genome shotgun (WGS) entry which is preliminary data.</text>
</comment>
<sequence>MAEFWEESFIEKQTMWGFEPSESAIVANELFKEKQLKNILVPGFGYGRNAQLFRESGMVVTGIEISQTAIDLARQHYGADLKVYHGSVTDMPFDDVLYDGIFCYALIHLLNQDERRKLVSDCYSQLSPGGYMVFVAVSTKSPNYGTGRQLSRNRFEIFEGVQMYFYDEAVVKQEFGNYTLVDFKEIEEPTKHMPGKPPLRFYMVTCRKEG</sequence>
<proteinExistence type="predicted"/>